<dbReference type="Proteomes" id="UP001341840">
    <property type="component" value="Unassembled WGS sequence"/>
</dbReference>
<protein>
    <submittedName>
        <fullName evidence="1">Uncharacterized protein</fullName>
    </submittedName>
</protein>
<proteinExistence type="predicted"/>
<reference evidence="1 2" key="1">
    <citation type="journal article" date="2023" name="Plants (Basel)">
        <title>Bridging the Gap: Combining Genomics and Transcriptomics Approaches to Understand Stylosanthes scabra, an Orphan Legume from the Brazilian Caatinga.</title>
        <authorList>
            <person name="Ferreira-Neto J.R.C."/>
            <person name="da Silva M.D."/>
            <person name="Binneck E."/>
            <person name="de Melo N.F."/>
            <person name="da Silva R.H."/>
            <person name="de Melo A.L.T.M."/>
            <person name="Pandolfi V."/>
            <person name="Bustamante F.O."/>
            <person name="Brasileiro-Vidal A.C."/>
            <person name="Benko-Iseppon A.M."/>
        </authorList>
    </citation>
    <scope>NUCLEOTIDE SEQUENCE [LARGE SCALE GENOMIC DNA]</scope>
    <source>
        <tissue evidence="1">Leaves</tissue>
    </source>
</reference>
<keyword evidence="2" id="KW-1185">Reference proteome</keyword>
<organism evidence="1 2">
    <name type="scientific">Stylosanthes scabra</name>
    <dbReference type="NCBI Taxonomy" id="79078"/>
    <lineage>
        <taxon>Eukaryota</taxon>
        <taxon>Viridiplantae</taxon>
        <taxon>Streptophyta</taxon>
        <taxon>Embryophyta</taxon>
        <taxon>Tracheophyta</taxon>
        <taxon>Spermatophyta</taxon>
        <taxon>Magnoliopsida</taxon>
        <taxon>eudicotyledons</taxon>
        <taxon>Gunneridae</taxon>
        <taxon>Pentapetalae</taxon>
        <taxon>rosids</taxon>
        <taxon>fabids</taxon>
        <taxon>Fabales</taxon>
        <taxon>Fabaceae</taxon>
        <taxon>Papilionoideae</taxon>
        <taxon>50 kb inversion clade</taxon>
        <taxon>dalbergioids sensu lato</taxon>
        <taxon>Dalbergieae</taxon>
        <taxon>Pterocarpus clade</taxon>
        <taxon>Stylosanthes</taxon>
    </lineage>
</organism>
<dbReference type="EMBL" id="JASCZI010092425">
    <property type="protein sequence ID" value="MED6152352.1"/>
    <property type="molecule type" value="Genomic_DNA"/>
</dbReference>
<evidence type="ECO:0000313" key="2">
    <source>
        <dbReference type="Proteomes" id="UP001341840"/>
    </source>
</evidence>
<name>A0ABU6TV57_9FABA</name>
<gene>
    <name evidence="1" type="ORF">PIB30_091177</name>
</gene>
<sequence>MSRDDMPPPKLIISAGKIGAEVTEDSARNEKITKKILEVRFRAYAYASVIDVRTHCHVLRGTSRLEPEPMRTHLKIPCRVVTLCPSYRLRCADDLSHRSLRATDGRNG</sequence>
<evidence type="ECO:0000313" key="1">
    <source>
        <dbReference type="EMBL" id="MED6152352.1"/>
    </source>
</evidence>
<feature type="non-terminal residue" evidence="1">
    <location>
        <position position="108"/>
    </location>
</feature>
<accession>A0ABU6TV57</accession>
<comment type="caution">
    <text evidence="1">The sequence shown here is derived from an EMBL/GenBank/DDBJ whole genome shotgun (WGS) entry which is preliminary data.</text>
</comment>